<organism evidence="2 3">
    <name type="scientific">SAR324 cluster bacterium</name>
    <dbReference type="NCBI Taxonomy" id="2024889"/>
    <lineage>
        <taxon>Bacteria</taxon>
        <taxon>Deltaproteobacteria</taxon>
        <taxon>SAR324 cluster</taxon>
    </lineage>
</organism>
<proteinExistence type="predicted"/>
<keyword evidence="1" id="KW-0732">Signal</keyword>
<evidence type="ECO:0000256" key="1">
    <source>
        <dbReference type="SAM" id="SignalP"/>
    </source>
</evidence>
<evidence type="ECO:0000313" key="2">
    <source>
        <dbReference type="EMBL" id="PCI24687.1"/>
    </source>
</evidence>
<feature type="signal peptide" evidence="1">
    <location>
        <begin position="1"/>
        <end position="24"/>
    </location>
</feature>
<accession>A0A2A4SV88</accession>
<dbReference type="EMBL" id="NVSR01000120">
    <property type="protein sequence ID" value="PCI24687.1"/>
    <property type="molecule type" value="Genomic_DNA"/>
</dbReference>
<evidence type="ECO:0008006" key="4">
    <source>
        <dbReference type="Google" id="ProtNLM"/>
    </source>
</evidence>
<dbReference type="AlphaFoldDB" id="A0A2A4SV88"/>
<comment type="caution">
    <text evidence="2">The sequence shown here is derived from an EMBL/GenBank/DDBJ whole genome shotgun (WGS) entry which is preliminary data.</text>
</comment>
<evidence type="ECO:0000313" key="3">
    <source>
        <dbReference type="Proteomes" id="UP000218113"/>
    </source>
</evidence>
<protein>
    <recommendedName>
        <fullName evidence="4">Outer membrane protein beta-barrel domain-containing protein</fullName>
    </recommendedName>
</protein>
<sequence length="243" mass="26791">MLPQMKKICLILICYFGAMSILFAQFAENRVARAGSASTMQMHSGLMNMGFSDSVFKQFTGDGDFSDAKSATSFFTNVAWQSLSPFRPGGKKVDLMSAYSYGFEFYRLSESTGTVLMDNTTAPDVSLEVNYWSVNLRGYFFNDPFEDSVQPFFGGGWGFFDGSFSSTTSDGNSHNTSFRGLMAYRSFGVQIALGETSGLIMELREISTSKVIASNDPFNQAAGEDLELDFNGGMINITGFFRF</sequence>
<name>A0A2A4SV88_9DELT</name>
<gene>
    <name evidence="2" type="ORF">COB67_11460</name>
</gene>
<dbReference type="Proteomes" id="UP000218113">
    <property type="component" value="Unassembled WGS sequence"/>
</dbReference>
<feature type="chain" id="PRO_5012155816" description="Outer membrane protein beta-barrel domain-containing protein" evidence="1">
    <location>
        <begin position="25"/>
        <end position="243"/>
    </location>
</feature>
<reference evidence="3" key="1">
    <citation type="submission" date="2017-08" db="EMBL/GenBank/DDBJ databases">
        <title>A dynamic microbial community with high functional redundancy inhabits the cold, oxic subseafloor aquifer.</title>
        <authorList>
            <person name="Tully B.J."/>
            <person name="Wheat C.G."/>
            <person name="Glazer B.T."/>
            <person name="Huber J.A."/>
        </authorList>
    </citation>
    <scope>NUCLEOTIDE SEQUENCE [LARGE SCALE GENOMIC DNA]</scope>
</reference>